<dbReference type="GO" id="GO:0005524">
    <property type="term" value="F:ATP binding"/>
    <property type="evidence" value="ECO:0007669"/>
    <property type="project" value="UniProtKB-KW"/>
</dbReference>
<dbReference type="GO" id="GO:0051015">
    <property type="term" value="F:actin filament binding"/>
    <property type="evidence" value="ECO:0007669"/>
    <property type="project" value="TreeGrafter"/>
</dbReference>
<evidence type="ECO:0000313" key="10">
    <source>
        <dbReference type="WBParaSite" id="HPBE_0001924501-mRNA-1"/>
    </source>
</evidence>
<accession>A0A183GB06</accession>
<dbReference type="GO" id="GO:0000146">
    <property type="term" value="F:microfilament motor activity"/>
    <property type="evidence" value="ECO:0007669"/>
    <property type="project" value="TreeGrafter"/>
</dbReference>
<evidence type="ECO:0000256" key="6">
    <source>
        <dbReference type="PROSITE-ProRule" id="PRU00782"/>
    </source>
</evidence>
<reference evidence="8 9" key="1">
    <citation type="submission" date="2018-11" db="EMBL/GenBank/DDBJ databases">
        <authorList>
            <consortium name="Pathogen Informatics"/>
        </authorList>
    </citation>
    <scope>NUCLEOTIDE SEQUENCE [LARGE SCALE GENOMIC DNA]</scope>
</reference>
<dbReference type="PROSITE" id="PS51456">
    <property type="entry name" value="MYOSIN_MOTOR"/>
    <property type="match status" value="1"/>
</dbReference>
<keyword evidence="1" id="KW-0547">Nucleotide-binding</keyword>
<evidence type="ECO:0000259" key="7">
    <source>
        <dbReference type="PROSITE" id="PS51456"/>
    </source>
</evidence>
<dbReference type="WBParaSite" id="HPBE_0001924501-mRNA-1">
    <property type="protein sequence ID" value="HPBE_0001924501-mRNA-1"/>
    <property type="gene ID" value="HPBE_0001924501"/>
</dbReference>
<dbReference type="GO" id="GO:0098858">
    <property type="term" value="C:actin-based cell projection"/>
    <property type="evidence" value="ECO:0007669"/>
    <property type="project" value="TreeGrafter"/>
</dbReference>
<dbReference type="PANTHER" id="PTHR13140">
    <property type="entry name" value="MYOSIN"/>
    <property type="match status" value="1"/>
</dbReference>
<keyword evidence="9" id="KW-1185">Reference proteome</keyword>
<dbReference type="InterPro" id="IPR036961">
    <property type="entry name" value="Kinesin_motor_dom_sf"/>
</dbReference>
<dbReference type="Proteomes" id="UP000050761">
    <property type="component" value="Unassembled WGS sequence"/>
</dbReference>
<sequence>MGSNDPTLGENLLNLKDISETAVLDAIEDRFNHKRIYTNVGGVLLAVNPFEKYSIYDKSVIAQYQQLNKFA</sequence>
<feature type="domain" description="Myosin motor" evidence="7">
    <location>
        <begin position="7"/>
        <end position="71"/>
    </location>
</feature>
<comment type="similarity">
    <text evidence="6">Belongs to the TRAFAC class myosin-kinesin ATPase superfamily. Myosin family.</text>
</comment>
<dbReference type="GO" id="GO:0016459">
    <property type="term" value="C:myosin complex"/>
    <property type="evidence" value="ECO:0007669"/>
    <property type="project" value="UniProtKB-KW"/>
</dbReference>
<name>A0A183GB06_HELPZ</name>
<reference evidence="10" key="2">
    <citation type="submission" date="2019-09" db="UniProtKB">
        <authorList>
            <consortium name="WormBaseParasite"/>
        </authorList>
    </citation>
    <scope>IDENTIFICATION</scope>
</reference>
<organism evidence="9 10">
    <name type="scientific">Heligmosomoides polygyrus</name>
    <name type="common">Parasitic roundworm</name>
    <dbReference type="NCBI Taxonomy" id="6339"/>
    <lineage>
        <taxon>Eukaryota</taxon>
        <taxon>Metazoa</taxon>
        <taxon>Ecdysozoa</taxon>
        <taxon>Nematoda</taxon>
        <taxon>Chromadorea</taxon>
        <taxon>Rhabditida</taxon>
        <taxon>Rhabditina</taxon>
        <taxon>Rhabditomorpha</taxon>
        <taxon>Strongyloidea</taxon>
        <taxon>Heligmosomidae</taxon>
        <taxon>Heligmosomoides</taxon>
    </lineage>
</organism>
<evidence type="ECO:0000256" key="3">
    <source>
        <dbReference type="ARBA" id="ARBA00023123"/>
    </source>
</evidence>
<dbReference type="GO" id="GO:0007015">
    <property type="term" value="P:actin filament organization"/>
    <property type="evidence" value="ECO:0007669"/>
    <property type="project" value="TreeGrafter"/>
</dbReference>
<dbReference type="SUPFAM" id="SSF52540">
    <property type="entry name" value="P-loop containing nucleoside triphosphate hydrolases"/>
    <property type="match status" value="1"/>
</dbReference>
<evidence type="ECO:0000313" key="9">
    <source>
        <dbReference type="Proteomes" id="UP000050761"/>
    </source>
</evidence>
<evidence type="ECO:0000256" key="5">
    <source>
        <dbReference type="ARBA" id="ARBA00023203"/>
    </source>
</evidence>
<evidence type="ECO:0000256" key="2">
    <source>
        <dbReference type="ARBA" id="ARBA00022840"/>
    </source>
</evidence>
<comment type="caution">
    <text evidence="6">Lacks conserved residue(s) required for the propagation of feature annotation.</text>
</comment>
<dbReference type="OrthoDB" id="10055605at2759"/>
<dbReference type="EMBL" id="UZAH01031230">
    <property type="protein sequence ID" value="VDP14507.1"/>
    <property type="molecule type" value="Genomic_DNA"/>
</dbReference>
<keyword evidence="2" id="KW-0067">ATP-binding</keyword>
<dbReference type="InterPro" id="IPR027417">
    <property type="entry name" value="P-loop_NTPase"/>
</dbReference>
<gene>
    <name evidence="8" type="ORF">HPBE_LOCUS19244</name>
</gene>
<dbReference type="InterPro" id="IPR001609">
    <property type="entry name" value="Myosin_head_motor_dom-like"/>
</dbReference>
<evidence type="ECO:0000256" key="1">
    <source>
        <dbReference type="ARBA" id="ARBA00022741"/>
    </source>
</evidence>
<dbReference type="Gene3D" id="3.40.850.10">
    <property type="entry name" value="Kinesin motor domain"/>
    <property type="match status" value="1"/>
</dbReference>
<proteinExistence type="inferred from homology"/>
<dbReference type="PANTHER" id="PTHR13140:SF709">
    <property type="entry name" value="UNCONVENTIONAL MYOSIN-XV"/>
    <property type="match status" value="1"/>
</dbReference>
<keyword evidence="5 6" id="KW-0009">Actin-binding</keyword>
<accession>A0A3P8AJZ6</accession>
<dbReference type="GO" id="GO:0016020">
    <property type="term" value="C:membrane"/>
    <property type="evidence" value="ECO:0007669"/>
    <property type="project" value="TreeGrafter"/>
</dbReference>
<dbReference type="AlphaFoldDB" id="A0A183GB06"/>
<dbReference type="GO" id="GO:0005737">
    <property type="term" value="C:cytoplasm"/>
    <property type="evidence" value="ECO:0007669"/>
    <property type="project" value="TreeGrafter"/>
</dbReference>
<keyword evidence="4" id="KW-0505">Motor protein</keyword>
<dbReference type="Pfam" id="PF00063">
    <property type="entry name" value="Myosin_head"/>
    <property type="match status" value="1"/>
</dbReference>
<keyword evidence="3 6" id="KW-0518">Myosin</keyword>
<protein>
    <submittedName>
        <fullName evidence="10">Myosin motor domain-containing protein</fullName>
    </submittedName>
</protein>
<evidence type="ECO:0000256" key="4">
    <source>
        <dbReference type="ARBA" id="ARBA00023175"/>
    </source>
</evidence>
<evidence type="ECO:0000313" key="8">
    <source>
        <dbReference type="EMBL" id="VDP14507.1"/>
    </source>
</evidence>